<keyword evidence="3" id="KW-1185">Reference proteome</keyword>
<dbReference type="Proteomes" id="UP001152523">
    <property type="component" value="Unassembled WGS sequence"/>
</dbReference>
<evidence type="ECO:0000313" key="2">
    <source>
        <dbReference type="EMBL" id="CAH9098419.1"/>
    </source>
</evidence>
<proteinExistence type="predicted"/>
<reference evidence="2" key="1">
    <citation type="submission" date="2022-07" db="EMBL/GenBank/DDBJ databases">
        <authorList>
            <person name="Macas J."/>
            <person name="Novak P."/>
            <person name="Neumann P."/>
        </authorList>
    </citation>
    <scope>NUCLEOTIDE SEQUENCE</scope>
</reference>
<organism evidence="2 3">
    <name type="scientific">Cuscuta epithymum</name>
    <dbReference type="NCBI Taxonomy" id="186058"/>
    <lineage>
        <taxon>Eukaryota</taxon>
        <taxon>Viridiplantae</taxon>
        <taxon>Streptophyta</taxon>
        <taxon>Embryophyta</taxon>
        <taxon>Tracheophyta</taxon>
        <taxon>Spermatophyta</taxon>
        <taxon>Magnoliopsida</taxon>
        <taxon>eudicotyledons</taxon>
        <taxon>Gunneridae</taxon>
        <taxon>Pentapetalae</taxon>
        <taxon>asterids</taxon>
        <taxon>lamiids</taxon>
        <taxon>Solanales</taxon>
        <taxon>Convolvulaceae</taxon>
        <taxon>Cuscuteae</taxon>
        <taxon>Cuscuta</taxon>
        <taxon>Cuscuta subgen. Cuscuta</taxon>
    </lineage>
</organism>
<feature type="region of interest" description="Disordered" evidence="1">
    <location>
        <begin position="90"/>
        <end position="111"/>
    </location>
</feature>
<gene>
    <name evidence="2" type="ORF">CEPIT_LOCUS14422</name>
</gene>
<dbReference type="EMBL" id="CAMAPF010000099">
    <property type="protein sequence ID" value="CAH9098419.1"/>
    <property type="molecule type" value="Genomic_DNA"/>
</dbReference>
<evidence type="ECO:0000313" key="3">
    <source>
        <dbReference type="Proteomes" id="UP001152523"/>
    </source>
</evidence>
<comment type="caution">
    <text evidence="2">The sequence shown here is derived from an EMBL/GenBank/DDBJ whole genome shotgun (WGS) entry which is preliminary data.</text>
</comment>
<protein>
    <submittedName>
        <fullName evidence="2">Uncharacterized protein</fullName>
    </submittedName>
</protein>
<accession>A0AAV0DCN2</accession>
<name>A0AAV0DCN2_9ASTE</name>
<sequence>MSLNDSNDFIRGKIISQDPLPSLDKTYHLVLQEEKQKQARSFTSSYSEASALSVGYKRKMFCKNCHMTNHNVENCFKIYGYPPGANKKNNYEHGGRGGRGGKSGRGRGRFGDDRYMHERVQESSSAMVMGEPSTGSFKGNINVSNGQVTISSDQLHSLLAMAEKFKNESLPKAIAATPTDPISNCAGKLKSIDEIFEEDWQSE</sequence>
<dbReference type="PANTHER" id="PTHR34222">
    <property type="entry name" value="GAG_PRE-INTEGRS DOMAIN-CONTAINING PROTEIN"/>
    <property type="match status" value="1"/>
</dbReference>
<dbReference type="PANTHER" id="PTHR34222:SF99">
    <property type="entry name" value="PROTEIN, PUTATIVE-RELATED"/>
    <property type="match status" value="1"/>
</dbReference>
<evidence type="ECO:0000256" key="1">
    <source>
        <dbReference type="SAM" id="MobiDB-lite"/>
    </source>
</evidence>
<dbReference type="AlphaFoldDB" id="A0AAV0DCN2"/>